<dbReference type="GO" id="GO:0005975">
    <property type="term" value="P:carbohydrate metabolic process"/>
    <property type="evidence" value="ECO:0007669"/>
    <property type="project" value="InterPro"/>
</dbReference>
<keyword evidence="11" id="KW-0479">Metal-binding</keyword>
<keyword evidence="6 11" id="KW-0812">Transmembrane</keyword>
<dbReference type="Proteomes" id="UP001187531">
    <property type="component" value="Unassembled WGS sequence"/>
</dbReference>
<gene>
    <name evidence="14" type="ORF">QYM36_010411</name>
</gene>
<organism evidence="14 15">
    <name type="scientific">Artemia franciscana</name>
    <name type="common">Brine shrimp</name>
    <name type="synonym">Artemia sanfranciscana</name>
    <dbReference type="NCBI Taxonomy" id="6661"/>
    <lineage>
        <taxon>Eukaryota</taxon>
        <taxon>Metazoa</taxon>
        <taxon>Ecdysozoa</taxon>
        <taxon>Arthropoda</taxon>
        <taxon>Crustacea</taxon>
        <taxon>Branchiopoda</taxon>
        <taxon>Anostraca</taxon>
        <taxon>Artemiidae</taxon>
        <taxon>Artemia</taxon>
    </lineage>
</organism>
<comment type="subcellular location">
    <subcellularLocation>
        <location evidence="1 11">Membrane</location>
        <topology evidence="1 11">Single-pass type II membrane protein</topology>
    </subcellularLocation>
</comment>
<evidence type="ECO:0000256" key="11">
    <source>
        <dbReference type="RuleBase" id="RU368121"/>
    </source>
</evidence>
<evidence type="ECO:0000256" key="8">
    <source>
        <dbReference type="ARBA" id="ARBA00022989"/>
    </source>
</evidence>
<dbReference type="InterPro" id="IPR027791">
    <property type="entry name" value="Galactosyl_T_C"/>
</dbReference>
<evidence type="ECO:0000256" key="7">
    <source>
        <dbReference type="ARBA" id="ARBA00022968"/>
    </source>
</evidence>
<dbReference type="PRINTS" id="PR02050">
    <property type="entry name" value="B14GALTRFASE"/>
</dbReference>
<evidence type="ECO:0000259" key="13">
    <source>
        <dbReference type="Pfam" id="PF13733"/>
    </source>
</evidence>
<dbReference type="InterPro" id="IPR027995">
    <property type="entry name" value="Galactosyl_T_N"/>
</dbReference>
<evidence type="ECO:0000256" key="3">
    <source>
        <dbReference type="ARBA" id="ARBA00005735"/>
    </source>
</evidence>
<dbReference type="EC" id="2.4.1.-" evidence="11"/>
<comment type="function">
    <text evidence="11">Catalyzes the transfer of galactose onto proteins or lipids.</text>
</comment>
<dbReference type="PANTHER" id="PTHR19300:SF57">
    <property type="entry name" value="BETA-1,4-N-ACETYLGALACTOSAMINYLTRANSFERASE"/>
    <property type="match status" value="1"/>
</dbReference>
<dbReference type="GO" id="GO:0046872">
    <property type="term" value="F:metal ion binding"/>
    <property type="evidence" value="ECO:0007669"/>
    <property type="project" value="UniProtKB-UniRule"/>
</dbReference>
<dbReference type="PANTHER" id="PTHR19300">
    <property type="entry name" value="BETA-1,4-GALACTOSYLTRANSFERASE"/>
    <property type="match status" value="1"/>
</dbReference>
<evidence type="ECO:0000256" key="10">
    <source>
        <dbReference type="ARBA" id="ARBA00023180"/>
    </source>
</evidence>
<evidence type="ECO:0000256" key="5">
    <source>
        <dbReference type="ARBA" id="ARBA00022679"/>
    </source>
</evidence>
<dbReference type="Gene3D" id="3.90.550.10">
    <property type="entry name" value="Spore Coat Polysaccharide Biosynthesis Protein SpsA, Chain A"/>
    <property type="match status" value="1"/>
</dbReference>
<name>A0AA88HX79_ARTSF</name>
<keyword evidence="7 11" id="KW-0735">Signal-anchor</keyword>
<dbReference type="AlphaFoldDB" id="A0AA88HX79"/>
<dbReference type="SUPFAM" id="SSF53448">
    <property type="entry name" value="Nucleotide-diphospho-sugar transferases"/>
    <property type="match status" value="1"/>
</dbReference>
<evidence type="ECO:0000256" key="4">
    <source>
        <dbReference type="ARBA" id="ARBA00022676"/>
    </source>
</evidence>
<comment type="pathway">
    <text evidence="2 11">Protein modification; protein glycosylation.</text>
</comment>
<evidence type="ECO:0000256" key="6">
    <source>
        <dbReference type="ARBA" id="ARBA00022692"/>
    </source>
</evidence>
<evidence type="ECO:0000256" key="2">
    <source>
        <dbReference type="ARBA" id="ARBA00004922"/>
    </source>
</evidence>
<keyword evidence="4 11" id="KW-0328">Glycosyltransferase</keyword>
<sequence length="335" mass="39412">MTNTDMSLLKKIFLGLLGTTACVYLTFLFINSDRYSKVFKRRLTTLSEVSLSTIEELQTCLNTTLSLEGLRIPNLTLYPRDLANVSKEFVTVQNGQWQPQTCVPKERLAVIVPYRNRTEQLPIFLYHMHRFLQKQKRNYQIFIIEQQDILSFNRAALFNVGFKESQRYDNFTCFIFHDVDLLPENDNLFYSCEPGTVRHFAELISNMKYERIYTECAGGVTAFHIQDFQTIDGFSNVYWGWGGEDDDLYRRVKQKGLKFEHQPDELARYTALKHAHSNENAMRFKLLNDWKRRIKHDGLSSLVYNVSETETHKLYLKIGVNLNQLKNHVHIKWKI</sequence>
<comment type="caution">
    <text evidence="14">The sequence shown here is derived from an EMBL/GenBank/DDBJ whole genome shotgun (WGS) entry which is preliminary data.</text>
</comment>
<evidence type="ECO:0000256" key="9">
    <source>
        <dbReference type="ARBA" id="ARBA00023136"/>
    </source>
</evidence>
<evidence type="ECO:0000259" key="12">
    <source>
        <dbReference type="Pfam" id="PF02709"/>
    </source>
</evidence>
<dbReference type="InterPro" id="IPR003859">
    <property type="entry name" value="Galactosyl_T"/>
</dbReference>
<dbReference type="GO" id="GO:0016020">
    <property type="term" value="C:membrane"/>
    <property type="evidence" value="ECO:0007669"/>
    <property type="project" value="UniProtKB-SubCell"/>
</dbReference>
<feature type="transmembrane region" description="Helical" evidence="11">
    <location>
        <begin position="12"/>
        <end position="32"/>
    </location>
</feature>
<dbReference type="EMBL" id="JAVRJZ010000012">
    <property type="protein sequence ID" value="KAK2715836.1"/>
    <property type="molecule type" value="Genomic_DNA"/>
</dbReference>
<comment type="similarity">
    <text evidence="3 11">Belongs to the glycosyltransferase 7 family.</text>
</comment>
<proteinExistence type="inferred from homology"/>
<dbReference type="GO" id="GO:0008378">
    <property type="term" value="F:galactosyltransferase activity"/>
    <property type="evidence" value="ECO:0007669"/>
    <property type="project" value="TreeGrafter"/>
</dbReference>
<evidence type="ECO:0000313" key="15">
    <source>
        <dbReference type="Proteomes" id="UP001187531"/>
    </source>
</evidence>
<keyword evidence="8 11" id="KW-1133">Transmembrane helix</keyword>
<keyword evidence="10 11" id="KW-0325">Glycoprotein</keyword>
<evidence type="ECO:0000313" key="14">
    <source>
        <dbReference type="EMBL" id="KAK2715836.1"/>
    </source>
</evidence>
<feature type="domain" description="Galactosyltransferase N-terminal" evidence="13">
    <location>
        <begin position="80"/>
        <end position="193"/>
    </location>
</feature>
<evidence type="ECO:0000256" key="1">
    <source>
        <dbReference type="ARBA" id="ARBA00004606"/>
    </source>
</evidence>
<dbReference type="InterPro" id="IPR029044">
    <property type="entry name" value="Nucleotide-diphossugar_trans"/>
</dbReference>
<dbReference type="GO" id="GO:0005794">
    <property type="term" value="C:Golgi apparatus"/>
    <property type="evidence" value="ECO:0007669"/>
    <property type="project" value="TreeGrafter"/>
</dbReference>
<comment type="cofactor">
    <cofactor evidence="11">
        <name>Mn(2+)</name>
        <dbReference type="ChEBI" id="CHEBI:29035"/>
    </cofactor>
</comment>
<dbReference type="Pfam" id="PF02709">
    <property type="entry name" value="Glyco_transf_7C"/>
    <property type="match status" value="1"/>
</dbReference>
<feature type="domain" description="Galactosyltransferase C-terminal" evidence="12">
    <location>
        <begin position="198"/>
        <end position="274"/>
    </location>
</feature>
<keyword evidence="5 11" id="KW-0808">Transferase</keyword>
<dbReference type="Pfam" id="PF13733">
    <property type="entry name" value="Glyco_transf_7N"/>
    <property type="match status" value="1"/>
</dbReference>
<keyword evidence="15" id="KW-1185">Reference proteome</keyword>
<protein>
    <recommendedName>
        <fullName evidence="11">Beta-1,4-N-acetylgalactosaminyltransferase</fullName>
        <ecNumber evidence="11">2.4.1.-</ecNumber>
    </recommendedName>
    <alternativeName>
        <fullName evidence="11">Beta-4-GalNAcT</fullName>
    </alternativeName>
</protein>
<keyword evidence="11" id="KW-0464">Manganese</keyword>
<keyword evidence="9 11" id="KW-0472">Membrane</keyword>
<accession>A0AA88HX79</accession>
<reference evidence="14" key="1">
    <citation type="submission" date="2023-07" db="EMBL/GenBank/DDBJ databases">
        <title>Chromosome-level genome assembly of Artemia franciscana.</title>
        <authorList>
            <person name="Jo E."/>
        </authorList>
    </citation>
    <scope>NUCLEOTIDE SEQUENCE</scope>
    <source>
        <tissue evidence="14">Whole body</tissue>
    </source>
</reference>